<dbReference type="Pfam" id="PF03372">
    <property type="entry name" value="Exo_endo_phos"/>
    <property type="match status" value="1"/>
</dbReference>
<feature type="region of interest" description="Disordered" evidence="1">
    <location>
        <begin position="1"/>
        <end position="32"/>
    </location>
</feature>
<dbReference type="Proteomes" id="UP000675409">
    <property type="component" value="Unassembled WGS sequence"/>
</dbReference>
<proteinExistence type="predicted"/>
<reference evidence="4 5" key="1">
    <citation type="journal article" date="2021" name="Arch. Microbiol.">
        <title>Myceligenerans indicum sp. nov., an actinobacterium isolated from mangrove sediment of Sundarbans, India.</title>
        <authorList>
            <person name="Asha K."/>
            <person name="Bhadury P."/>
        </authorList>
    </citation>
    <scope>NUCLEOTIDE SEQUENCE [LARGE SCALE GENOMIC DNA]</scope>
    <source>
        <strain evidence="4 5">I2</strain>
    </source>
</reference>
<keyword evidence="4" id="KW-0540">Nuclease</keyword>
<sequence length="367" mass="39169">MTQHSDAPAPPATEPSLQEFGETNDGDLGTDEARGREGLRAWHRFVGWFLWLCSLPVLAVLGSRAVPDDGITPVAQLVPFFTYALAAAVVLLVLAVTARRQLLSAVLVVCVGAGGFLAGSSFLPGEHAATGADLTDPRTLRLMTVNALYGSADAEWIVGTVRAEEVEILAVQELTPELDRELADAGLGELLPHQVTGKVETGSPAGSGLYSALPLRDERAGESSTFAMPSAVIDAGGLDVRIRLVHPVPPMPGDTTTWKRELAGLRQVTHADTTPQILLGDFNATYDHASFRDLLGGRFHDAWREKGVGLARTWPEGRSLPVLGTRIPALIPVDHVLVDDSMRVGDVRSRIVPGSDHRAVLSTVVVR</sequence>
<accession>A0ABS1LMX9</accession>
<dbReference type="EMBL" id="JABBYC010000032">
    <property type="protein sequence ID" value="MBL0887625.1"/>
    <property type="molecule type" value="Genomic_DNA"/>
</dbReference>
<feature type="transmembrane region" description="Helical" evidence="2">
    <location>
        <begin position="74"/>
        <end position="95"/>
    </location>
</feature>
<dbReference type="InterPro" id="IPR005135">
    <property type="entry name" value="Endo/exonuclease/phosphatase"/>
</dbReference>
<evidence type="ECO:0000256" key="2">
    <source>
        <dbReference type="SAM" id="Phobius"/>
    </source>
</evidence>
<keyword evidence="4" id="KW-0255">Endonuclease</keyword>
<keyword evidence="5" id="KW-1185">Reference proteome</keyword>
<feature type="transmembrane region" description="Helical" evidence="2">
    <location>
        <begin position="102"/>
        <end position="123"/>
    </location>
</feature>
<name>A0ABS1LMX9_9MICO</name>
<evidence type="ECO:0000313" key="4">
    <source>
        <dbReference type="EMBL" id="MBL0887625.1"/>
    </source>
</evidence>
<comment type="caution">
    <text evidence="4">The sequence shown here is derived from an EMBL/GenBank/DDBJ whole genome shotgun (WGS) entry which is preliminary data.</text>
</comment>
<dbReference type="GO" id="GO:0004519">
    <property type="term" value="F:endonuclease activity"/>
    <property type="evidence" value="ECO:0007669"/>
    <property type="project" value="UniProtKB-KW"/>
</dbReference>
<protein>
    <submittedName>
        <fullName evidence="4">Endonuclease/exonuclease/phosphatase family protein</fullName>
    </submittedName>
</protein>
<keyword evidence="4" id="KW-0378">Hydrolase</keyword>
<organism evidence="4 5">
    <name type="scientific">Myceligenerans indicum</name>
    <dbReference type="NCBI Taxonomy" id="2593663"/>
    <lineage>
        <taxon>Bacteria</taxon>
        <taxon>Bacillati</taxon>
        <taxon>Actinomycetota</taxon>
        <taxon>Actinomycetes</taxon>
        <taxon>Micrococcales</taxon>
        <taxon>Promicromonosporaceae</taxon>
        <taxon>Myceligenerans</taxon>
    </lineage>
</organism>
<keyword evidence="2" id="KW-0812">Transmembrane</keyword>
<evidence type="ECO:0000313" key="5">
    <source>
        <dbReference type="Proteomes" id="UP000675409"/>
    </source>
</evidence>
<feature type="transmembrane region" description="Helical" evidence="2">
    <location>
        <begin position="45"/>
        <end position="62"/>
    </location>
</feature>
<gene>
    <name evidence="4" type="ORF">HGK34_15275</name>
</gene>
<evidence type="ECO:0000259" key="3">
    <source>
        <dbReference type="Pfam" id="PF03372"/>
    </source>
</evidence>
<evidence type="ECO:0000256" key="1">
    <source>
        <dbReference type="SAM" id="MobiDB-lite"/>
    </source>
</evidence>
<keyword evidence="2" id="KW-1133">Transmembrane helix</keyword>
<dbReference type="InterPro" id="IPR036691">
    <property type="entry name" value="Endo/exonu/phosph_ase_sf"/>
</dbReference>
<dbReference type="RefSeq" id="WP_201848917.1">
    <property type="nucleotide sequence ID" value="NZ_JABBYC010000032.1"/>
</dbReference>
<feature type="domain" description="Endonuclease/exonuclease/phosphatase" evidence="3">
    <location>
        <begin position="143"/>
        <end position="357"/>
    </location>
</feature>
<keyword evidence="2" id="KW-0472">Membrane</keyword>
<dbReference type="Gene3D" id="3.60.10.10">
    <property type="entry name" value="Endonuclease/exonuclease/phosphatase"/>
    <property type="match status" value="1"/>
</dbReference>
<dbReference type="SUPFAM" id="SSF56219">
    <property type="entry name" value="DNase I-like"/>
    <property type="match status" value="1"/>
</dbReference>